<accession>A0ABR2KS28</accession>
<evidence type="ECO:0000313" key="3">
    <source>
        <dbReference type="Proteomes" id="UP001470230"/>
    </source>
</evidence>
<feature type="coiled-coil region" evidence="1">
    <location>
        <begin position="260"/>
        <end position="441"/>
    </location>
</feature>
<comment type="caution">
    <text evidence="2">The sequence shown here is derived from an EMBL/GenBank/DDBJ whole genome shotgun (WGS) entry which is preliminary data.</text>
</comment>
<name>A0ABR2KS28_9EUKA</name>
<keyword evidence="1" id="KW-0175">Coiled coil</keyword>
<reference evidence="2 3" key="1">
    <citation type="submission" date="2024-04" db="EMBL/GenBank/DDBJ databases">
        <title>Tritrichomonas musculus Genome.</title>
        <authorList>
            <person name="Alves-Ferreira E."/>
            <person name="Grigg M."/>
            <person name="Lorenzi H."/>
            <person name="Galac M."/>
        </authorList>
    </citation>
    <scope>NUCLEOTIDE SEQUENCE [LARGE SCALE GENOMIC DNA]</scope>
    <source>
        <strain evidence="2 3">EAF2021</strain>
    </source>
</reference>
<dbReference type="EMBL" id="JAPFFF010000003">
    <property type="protein sequence ID" value="KAK8893949.1"/>
    <property type="molecule type" value="Genomic_DNA"/>
</dbReference>
<gene>
    <name evidence="2" type="ORF">M9Y10_022378</name>
</gene>
<sequence>MSEQQNQEEEGKEIFHLLKADEHHDDDKIKISVSSDDNIKISFFKLFKYSKFIQHQYPQNDIVDKITNLLQHYQSTSNIKKENISTFFKLLNDEQIEVSSDQYCDLCKLSEIFEVDSLQKLLDNYLENHSKNVDLMINLIIDQISTENFDFFTRNQFSEHIENCLRNNINKCIANENFDKLPCSTIYRIFEKSDIQQISSDILYDFISKSLNERFLLFAFLNIRNLSDEKFNDMYLHSIDLKKFESINYYNYLNIDLGYIKELKDDIQKSKNQNDILSEKNNQFQNELSQLKDQNEQMHNQIKELEILKDQLQSQINKLTNENKEIKTQNEQLKEEKSQLQIQTNKLNTENNEIKVQKQKLEEEKNEQEIQIKNYIKEINKFEAQKLQTDNEKIQLQSQINKLTDENKEISTQKQKLYEEKIQLQSQINKLKEDRDQSQTLIKQSSIDENQILIQKLEEYKKINCRNKEKEMHKYFELIKELLSHVLNIEKIRISGICLFFREQSCILRVKQETLNLLNISSH</sequence>
<organism evidence="2 3">
    <name type="scientific">Tritrichomonas musculus</name>
    <dbReference type="NCBI Taxonomy" id="1915356"/>
    <lineage>
        <taxon>Eukaryota</taxon>
        <taxon>Metamonada</taxon>
        <taxon>Parabasalia</taxon>
        <taxon>Tritrichomonadida</taxon>
        <taxon>Tritrichomonadidae</taxon>
        <taxon>Tritrichomonas</taxon>
    </lineage>
</organism>
<dbReference type="Proteomes" id="UP001470230">
    <property type="component" value="Unassembled WGS sequence"/>
</dbReference>
<evidence type="ECO:0000313" key="2">
    <source>
        <dbReference type="EMBL" id="KAK8893949.1"/>
    </source>
</evidence>
<proteinExistence type="predicted"/>
<evidence type="ECO:0000256" key="1">
    <source>
        <dbReference type="SAM" id="Coils"/>
    </source>
</evidence>
<dbReference type="Gene3D" id="1.20.5.1000">
    <property type="entry name" value="arf6 gtpase in complex with a specific effector, jip4"/>
    <property type="match status" value="1"/>
</dbReference>
<protein>
    <submittedName>
        <fullName evidence="2">Uncharacterized protein</fullName>
    </submittedName>
</protein>
<keyword evidence="3" id="KW-1185">Reference proteome</keyword>